<proteinExistence type="predicted"/>
<evidence type="ECO:0000256" key="1">
    <source>
        <dbReference type="SAM" id="SignalP"/>
    </source>
</evidence>
<keyword evidence="1" id="KW-0732">Signal</keyword>
<name>A0A1L8DNP9_9DIPT</name>
<evidence type="ECO:0000313" key="2">
    <source>
        <dbReference type="EMBL" id="JAV08079.1"/>
    </source>
</evidence>
<protein>
    <submittedName>
        <fullName evidence="2">Putative conserved secreted protein</fullName>
    </submittedName>
</protein>
<dbReference type="AlphaFoldDB" id="A0A1L8DNP9"/>
<organism evidence="2">
    <name type="scientific">Nyssomyia neivai</name>
    <dbReference type="NCBI Taxonomy" id="330878"/>
    <lineage>
        <taxon>Eukaryota</taxon>
        <taxon>Metazoa</taxon>
        <taxon>Ecdysozoa</taxon>
        <taxon>Arthropoda</taxon>
        <taxon>Hexapoda</taxon>
        <taxon>Insecta</taxon>
        <taxon>Pterygota</taxon>
        <taxon>Neoptera</taxon>
        <taxon>Endopterygota</taxon>
        <taxon>Diptera</taxon>
        <taxon>Nematocera</taxon>
        <taxon>Psychodoidea</taxon>
        <taxon>Psychodidae</taxon>
        <taxon>Nyssomyia</taxon>
    </lineage>
</organism>
<feature type="chain" id="PRO_5013199695" evidence="1">
    <location>
        <begin position="19"/>
        <end position="84"/>
    </location>
</feature>
<sequence length="84" mass="9231">MLVRLVCRLVMPAGSCTALSTEFNLMVRCHRIRRLAEAMTPSTPSSVRLGPGSTSHVLCLSTWNPLWWMKCAPEHTGSSSTLSN</sequence>
<feature type="signal peptide" evidence="1">
    <location>
        <begin position="1"/>
        <end position="18"/>
    </location>
</feature>
<reference evidence="2" key="1">
    <citation type="submission" date="2016-12" db="EMBL/GenBank/DDBJ databases">
        <title>An insight into the sialome and mialome of the sand fly, Nyssomyia neivai.</title>
        <authorList>
            <person name="Sebastian V."/>
            <person name="Goulart T.M."/>
            <person name="Oliveira W."/>
            <person name="Calvo E."/>
            <person name="Oliveira L.F."/>
            <person name="Pinto M.C."/>
            <person name="Rosselino A.M."/>
            <person name="Ribeiro J.M."/>
        </authorList>
    </citation>
    <scope>NUCLEOTIDE SEQUENCE</scope>
</reference>
<dbReference type="EMBL" id="GFDF01006005">
    <property type="protein sequence ID" value="JAV08079.1"/>
    <property type="molecule type" value="Transcribed_RNA"/>
</dbReference>
<accession>A0A1L8DNP9</accession>